<dbReference type="RefSeq" id="WP_136409691.1">
    <property type="nucleotide sequence ID" value="NZ_CP039393.1"/>
</dbReference>
<dbReference type="EMBL" id="CP039393">
    <property type="protein sequence ID" value="QCD34734.1"/>
    <property type="molecule type" value="Genomic_DNA"/>
</dbReference>
<keyword evidence="4" id="KW-1185">Reference proteome</keyword>
<dbReference type="Pfam" id="PF03235">
    <property type="entry name" value="GmrSD_N"/>
    <property type="match status" value="1"/>
</dbReference>
<dbReference type="Pfam" id="PF07510">
    <property type="entry name" value="GmrSD_C"/>
    <property type="match status" value="1"/>
</dbReference>
<proteinExistence type="predicted"/>
<name>A0A4P7VER5_9BACT</name>
<dbReference type="KEGG" id="mgod:E7746_02005"/>
<sequence length="640" mass="74886">MSKVEQLNRTIEEVWRERYVVLLYQRNFAWTEDQLGQLLQDLYDHSPNGYLGKGECDNYYLGSLVLLQRRDGIWEVIDGQQRLTALHIICRYLGILSSPRITYDSRPSVERFLDCLFNSPSWDTFKSECQRRTDGKIARLTESLDIVESYEIQAGEIKSSITLKGMSDGEKALLSEYIRNKVILVCTPLPEDTDVAAYFEIMNNRGEQLQAHEVIKALLMSDLGTSQRYIFSTVWDACSQMDIPIQKTLSKLRNKGLFGEQFDGLNLEIIDNVDFVGSSIKNEYTIDRILDSGFTYDNHDAEDMKEETDTDLKSIIDFPNFLMHAMRLYAEAEKKMVNAVPLNADKMPVTKPEFISDSMDFIKALLRIRVLFDRYVVKIQGDADDEENDLKWRLQRPSKYEYNKNGNTYFRVGLVNTFSNGTSTDNDEREDINNRIVKLESMLQVTFKTPKYKEWLYSVLMWMYKETKDNINIEHDSLLRVIEQWSLNYYEMLQKKWDSESRPLLAAGTDTPRFLLNFIDYLYWLASKQEKSIVRFANKISDFQFRYYNSVEHHLPQSYKNTDVDMDSIGNLCLISRHKNSSLNDKGPEEKAKIEEGLQPKRLIMYRITRAKQHWGKVEIEEHQKDIEDLLDQIYNLLSV</sequence>
<dbReference type="PANTHER" id="PTHR35149">
    <property type="entry name" value="SLL5132 PROTEIN"/>
    <property type="match status" value="1"/>
</dbReference>
<evidence type="ECO:0000259" key="2">
    <source>
        <dbReference type="Pfam" id="PF07510"/>
    </source>
</evidence>
<reference evidence="3 4" key="1">
    <citation type="submission" date="2019-02" db="EMBL/GenBank/DDBJ databases">
        <title>Isolation and identification of novel species under the genus Muribaculum.</title>
        <authorList>
            <person name="Miyake S."/>
            <person name="Ding Y."/>
            <person name="Low A."/>
            <person name="Soh M."/>
            <person name="Seedorf H."/>
        </authorList>
    </citation>
    <scope>NUCLEOTIDE SEQUENCE [LARGE SCALE GENOMIC DNA]</scope>
    <source>
        <strain evidence="3 4">TLL-A4</strain>
    </source>
</reference>
<feature type="domain" description="GmrSD restriction endonucleases N-terminal" evidence="1">
    <location>
        <begin position="19"/>
        <end position="220"/>
    </location>
</feature>
<evidence type="ECO:0000313" key="3">
    <source>
        <dbReference type="EMBL" id="QCD34734.1"/>
    </source>
</evidence>
<dbReference type="AlphaFoldDB" id="A0A4P7VER5"/>
<feature type="domain" description="GmrSD restriction endonucleases C-terminal" evidence="2">
    <location>
        <begin position="540"/>
        <end position="627"/>
    </location>
</feature>
<evidence type="ECO:0000313" key="4">
    <source>
        <dbReference type="Proteomes" id="UP000297031"/>
    </source>
</evidence>
<dbReference type="Proteomes" id="UP000297031">
    <property type="component" value="Chromosome"/>
</dbReference>
<organism evidence="3 4">
    <name type="scientific">Muribaculum gordoncarteri</name>
    <dbReference type="NCBI Taxonomy" id="2530390"/>
    <lineage>
        <taxon>Bacteria</taxon>
        <taxon>Pseudomonadati</taxon>
        <taxon>Bacteroidota</taxon>
        <taxon>Bacteroidia</taxon>
        <taxon>Bacteroidales</taxon>
        <taxon>Muribaculaceae</taxon>
        <taxon>Muribaculum</taxon>
    </lineage>
</organism>
<evidence type="ECO:0000259" key="1">
    <source>
        <dbReference type="Pfam" id="PF03235"/>
    </source>
</evidence>
<dbReference type="OrthoDB" id="9798761at2"/>
<dbReference type="InterPro" id="IPR011089">
    <property type="entry name" value="GmrSD_C"/>
</dbReference>
<gene>
    <name evidence="3" type="ORF">E7746_02005</name>
</gene>
<accession>A0A4P7VER5</accession>
<dbReference type="InterPro" id="IPR004919">
    <property type="entry name" value="GmrSD_N"/>
</dbReference>
<protein>
    <submittedName>
        <fullName evidence="3">DUF262 domain-containing protein</fullName>
    </submittedName>
</protein>
<dbReference type="PANTHER" id="PTHR35149:SF1">
    <property type="entry name" value="DUF5655 DOMAIN-CONTAINING PROTEIN"/>
    <property type="match status" value="1"/>
</dbReference>